<keyword evidence="2" id="KW-1185">Reference proteome</keyword>
<reference evidence="1 2" key="1">
    <citation type="journal article" date="2023" name="Sci. Data">
        <title>Genome assembly of the Korean intertidal mud-creeper Batillaria attramentaria.</title>
        <authorList>
            <person name="Patra A.K."/>
            <person name="Ho P.T."/>
            <person name="Jun S."/>
            <person name="Lee S.J."/>
            <person name="Kim Y."/>
            <person name="Won Y.J."/>
        </authorList>
    </citation>
    <scope>NUCLEOTIDE SEQUENCE [LARGE SCALE GENOMIC DNA]</scope>
    <source>
        <strain evidence="1">Wonlab-2016</strain>
    </source>
</reference>
<comment type="caution">
    <text evidence="1">The sequence shown here is derived from an EMBL/GenBank/DDBJ whole genome shotgun (WGS) entry which is preliminary data.</text>
</comment>
<name>A0ABD0JNC6_9CAEN</name>
<evidence type="ECO:0000313" key="2">
    <source>
        <dbReference type="Proteomes" id="UP001519460"/>
    </source>
</evidence>
<accession>A0ABD0JNC6</accession>
<dbReference type="EMBL" id="JACVVK020000372">
    <property type="protein sequence ID" value="KAK7476573.1"/>
    <property type="molecule type" value="Genomic_DNA"/>
</dbReference>
<evidence type="ECO:0000313" key="1">
    <source>
        <dbReference type="EMBL" id="KAK7476573.1"/>
    </source>
</evidence>
<proteinExistence type="predicted"/>
<gene>
    <name evidence="1" type="ORF">BaRGS_00032191</name>
</gene>
<protein>
    <submittedName>
        <fullName evidence="1">Uncharacterized protein</fullName>
    </submittedName>
</protein>
<dbReference type="Proteomes" id="UP001519460">
    <property type="component" value="Unassembled WGS sequence"/>
</dbReference>
<sequence>MAKGSDMRSTLQYDASQSWKRNHVGNVMRASQVLGNQTDLFWHWPCKLVFVIHYPDLWECVKCATALEVVNTMRLDLAGVMLSMRYFSSI</sequence>
<dbReference type="AlphaFoldDB" id="A0ABD0JNC6"/>
<organism evidence="1 2">
    <name type="scientific">Batillaria attramentaria</name>
    <dbReference type="NCBI Taxonomy" id="370345"/>
    <lineage>
        <taxon>Eukaryota</taxon>
        <taxon>Metazoa</taxon>
        <taxon>Spiralia</taxon>
        <taxon>Lophotrochozoa</taxon>
        <taxon>Mollusca</taxon>
        <taxon>Gastropoda</taxon>
        <taxon>Caenogastropoda</taxon>
        <taxon>Sorbeoconcha</taxon>
        <taxon>Cerithioidea</taxon>
        <taxon>Batillariidae</taxon>
        <taxon>Batillaria</taxon>
    </lineage>
</organism>